<evidence type="ECO:0000256" key="6">
    <source>
        <dbReference type="ARBA" id="ARBA00023136"/>
    </source>
</evidence>
<feature type="transmembrane region" description="Helical" evidence="7">
    <location>
        <begin position="299"/>
        <end position="317"/>
    </location>
</feature>
<evidence type="ECO:0000256" key="4">
    <source>
        <dbReference type="ARBA" id="ARBA00022692"/>
    </source>
</evidence>
<feature type="transmembrane region" description="Helical" evidence="7">
    <location>
        <begin position="146"/>
        <end position="165"/>
    </location>
</feature>
<evidence type="ECO:0000256" key="7">
    <source>
        <dbReference type="SAM" id="Phobius"/>
    </source>
</evidence>
<dbReference type="GO" id="GO:0015165">
    <property type="term" value="F:pyrimidine nucleotide-sugar transmembrane transporter activity"/>
    <property type="evidence" value="ECO:0007669"/>
    <property type="project" value="InterPro"/>
</dbReference>
<dbReference type="PANTHER" id="PTHR10231">
    <property type="entry name" value="NUCLEOTIDE-SUGAR TRANSMEMBRANE TRANSPORTER"/>
    <property type="match status" value="1"/>
</dbReference>
<sequence>MAVKETKSADDRTKRLVSLVVLFIQSTSMVLFMRSTRTSDGPMYRPSTAVFCSEIVKVIVCLCVCFVQKESNFTGFRKYLQRELFDDPSGAAKIAVPSLIYAFQNNILFIALSHLEAATFQVMYQLKILTTAILSVVMLQRKLTPLKWVALLILMSGVSIVQLQIGSSKAEGASNSYVGFIAVLIASLSSGFAGVYFEKILKGSAPSIWIRNIQLGLFGVLFAGIMMVFNDGAGIWKDGMFYGYTWQVYWVVINNALGGLVVAMVVKYANSIVKGFALSISIVLSSIISMFSQGFRPTFMFGLGAVMVLSASMLYSITPKGKKTTKPQQQSPKRVHLV</sequence>
<dbReference type="EMBL" id="IACT01007252">
    <property type="protein sequence ID" value="LAC26371.1"/>
    <property type="molecule type" value="mRNA"/>
</dbReference>
<dbReference type="GO" id="GO:0000139">
    <property type="term" value="C:Golgi membrane"/>
    <property type="evidence" value="ECO:0007669"/>
    <property type="project" value="InterPro"/>
</dbReference>
<feature type="transmembrane region" description="Helical" evidence="7">
    <location>
        <begin position="177"/>
        <end position="197"/>
    </location>
</feature>
<reference evidence="8" key="1">
    <citation type="submission" date="2017-11" db="EMBL/GenBank/DDBJ databases">
        <title>The sensing device of the deep-sea amphipod.</title>
        <authorList>
            <person name="Kobayashi H."/>
            <person name="Nagahama T."/>
            <person name="Arai W."/>
            <person name="Sasagawa Y."/>
            <person name="Umeda M."/>
            <person name="Hayashi T."/>
            <person name="Nikaido I."/>
            <person name="Watanabe H."/>
            <person name="Oguri K."/>
            <person name="Kitazato H."/>
            <person name="Fujioka K."/>
            <person name="Kido Y."/>
            <person name="Takami H."/>
        </authorList>
    </citation>
    <scope>NUCLEOTIDE SEQUENCE</scope>
    <source>
        <tissue evidence="8">Whole body</tissue>
    </source>
</reference>
<dbReference type="InterPro" id="IPR007271">
    <property type="entry name" value="Nuc_sug_transpt"/>
</dbReference>
<feature type="transmembrane region" description="Helical" evidence="7">
    <location>
        <begin position="276"/>
        <end position="293"/>
    </location>
</feature>
<dbReference type="InterPro" id="IPR037185">
    <property type="entry name" value="EmrE-like"/>
</dbReference>
<keyword evidence="3" id="KW-0813">Transport</keyword>
<dbReference type="AlphaFoldDB" id="A0A6A7G6K9"/>
<accession>A0A6A7G6K9</accession>
<keyword evidence="3" id="KW-0762">Sugar transport</keyword>
<evidence type="ECO:0000313" key="8">
    <source>
        <dbReference type="EMBL" id="LAC26371.1"/>
    </source>
</evidence>
<proteinExistence type="evidence at transcript level"/>
<dbReference type="SUPFAM" id="SSF103481">
    <property type="entry name" value="Multidrug resistance efflux transporter EmrE"/>
    <property type="match status" value="1"/>
</dbReference>
<feature type="transmembrane region" description="Helical" evidence="7">
    <location>
        <begin position="16"/>
        <end position="36"/>
    </location>
</feature>
<comment type="subcellular location">
    <subcellularLocation>
        <location evidence="1">Membrane</location>
        <topology evidence="1">Multi-pass membrane protein</topology>
    </subcellularLocation>
</comment>
<keyword evidence="6 7" id="KW-0472">Membrane</keyword>
<comment type="similarity">
    <text evidence="2">Belongs to the nucleotide-sugar transporter family. SLC35A subfamily.</text>
</comment>
<dbReference type="Gene3D" id="1.10.3730.20">
    <property type="match status" value="1"/>
</dbReference>
<feature type="transmembrane region" description="Helical" evidence="7">
    <location>
        <begin position="249"/>
        <end position="269"/>
    </location>
</feature>
<name>A0A6A7G6K9_9CRUS</name>
<keyword evidence="4 7" id="KW-0812">Transmembrane</keyword>
<dbReference type="NCBIfam" id="TIGR00803">
    <property type="entry name" value="nst"/>
    <property type="match status" value="1"/>
</dbReference>
<evidence type="ECO:0000256" key="1">
    <source>
        <dbReference type="ARBA" id="ARBA00004141"/>
    </source>
</evidence>
<evidence type="ECO:0000256" key="2">
    <source>
        <dbReference type="ARBA" id="ARBA00009976"/>
    </source>
</evidence>
<feature type="transmembrane region" description="Helical" evidence="7">
    <location>
        <begin position="48"/>
        <end position="69"/>
    </location>
</feature>
<keyword evidence="5 7" id="KW-1133">Transmembrane helix</keyword>
<dbReference type="Pfam" id="PF04142">
    <property type="entry name" value="Nuc_sug_transp"/>
    <property type="match status" value="1"/>
</dbReference>
<organism evidence="8">
    <name type="scientific">Hirondellea gigas</name>
    <dbReference type="NCBI Taxonomy" id="1518452"/>
    <lineage>
        <taxon>Eukaryota</taxon>
        <taxon>Metazoa</taxon>
        <taxon>Ecdysozoa</taxon>
        <taxon>Arthropoda</taxon>
        <taxon>Crustacea</taxon>
        <taxon>Multicrustacea</taxon>
        <taxon>Malacostraca</taxon>
        <taxon>Eumalacostraca</taxon>
        <taxon>Peracarida</taxon>
        <taxon>Amphipoda</taxon>
        <taxon>Amphilochidea</taxon>
        <taxon>Lysianassida</taxon>
        <taxon>Lysianassidira</taxon>
        <taxon>Lysianassoidea</taxon>
        <taxon>Lysianassidae</taxon>
        <taxon>Hirondellea</taxon>
    </lineage>
</organism>
<feature type="transmembrane region" description="Helical" evidence="7">
    <location>
        <begin position="209"/>
        <end position="229"/>
    </location>
</feature>
<dbReference type="PIRSF" id="PIRSF005799">
    <property type="entry name" value="UDP-gal_transpt"/>
    <property type="match status" value="1"/>
</dbReference>
<evidence type="ECO:0000256" key="5">
    <source>
        <dbReference type="ARBA" id="ARBA00022989"/>
    </source>
</evidence>
<protein>
    <submittedName>
        <fullName evidence="8">UDP-N-acetylglucosamine transporter</fullName>
    </submittedName>
</protein>
<evidence type="ECO:0000256" key="3">
    <source>
        <dbReference type="ARBA" id="ARBA00022597"/>
    </source>
</evidence>